<evidence type="ECO:0000313" key="2">
    <source>
        <dbReference type="EMBL" id="SFF65034.1"/>
    </source>
</evidence>
<dbReference type="Proteomes" id="UP000199052">
    <property type="component" value="Unassembled WGS sequence"/>
</dbReference>
<evidence type="ECO:0000313" key="3">
    <source>
        <dbReference type="Proteomes" id="UP000199052"/>
    </source>
</evidence>
<reference evidence="2 3" key="1">
    <citation type="submission" date="2016-10" db="EMBL/GenBank/DDBJ databases">
        <authorList>
            <person name="de Groot N.N."/>
        </authorList>
    </citation>
    <scope>NUCLEOTIDE SEQUENCE [LARGE SCALE GENOMIC DNA]</scope>
    <source>
        <strain evidence="2 3">CPCC 202808</strain>
    </source>
</reference>
<accession>A0A1I2KDI0</accession>
<organism evidence="2 3">
    <name type="scientific">Actinopolymorpha cephalotaxi</name>
    <dbReference type="NCBI Taxonomy" id="504797"/>
    <lineage>
        <taxon>Bacteria</taxon>
        <taxon>Bacillati</taxon>
        <taxon>Actinomycetota</taxon>
        <taxon>Actinomycetes</taxon>
        <taxon>Propionibacteriales</taxon>
        <taxon>Actinopolymorphaceae</taxon>
        <taxon>Actinopolymorpha</taxon>
    </lineage>
</organism>
<dbReference type="RefSeq" id="WP_202817861.1">
    <property type="nucleotide sequence ID" value="NZ_FOOI01000001.1"/>
</dbReference>
<reference evidence="1 4" key="2">
    <citation type="submission" date="2020-07" db="EMBL/GenBank/DDBJ databases">
        <title>Sequencing the genomes of 1000 actinobacteria strains.</title>
        <authorList>
            <person name="Klenk H.-P."/>
        </authorList>
    </citation>
    <scope>NUCLEOTIDE SEQUENCE [LARGE SCALE GENOMIC DNA]</scope>
    <source>
        <strain evidence="1 4">DSM 45117</strain>
    </source>
</reference>
<evidence type="ECO:0000313" key="4">
    <source>
        <dbReference type="Proteomes" id="UP000533017"/>
    </source>
</evidence>
<name>A0A1I2KDI0_9ACTN</name>
<keyword evidence="4" id="KW-1185">Reference proteome</keyword>
<dbReference type="AlphaFoldDB" id="A0A1I2KDI0"/>
<evidence type="ECO:0000313" key="1">
    <source>
        <dbReference type="EMBL" id="NYH87354.1"/>
    </source>
</evidence>
<dbReference type="STRING" id="504797.SAMN05421678_101225"/>
<sequence>MTDTATVQVLGIDVNRALLRRWAGWLAPSCQPFFLTAAEAGRLGLTPDPVRERSPELRDTYEEWNVADELAVVWLDERDFHALPRDTRAELVRAQVRHGRGAVATVDVWTDLLDARVVREQGDGSRFVWWPSLVEPHLDDLLPRWVSENQLPCKRRSVPEEVWRAAAVILPGARALSGTFARGSRGSTLDSGATNCFATVIAATGVRDAADKPFEAWLCARCTAGETEDVPGTVLVWRNTEGTATHAAVILGGGWVLHKPGQEWYTPRQVLTATDLDDLAPPGLTLHRHSLL</sequence>
<gene>
    <name evidence="1" type="ORF">FHR37_006205</name>
    <name evidence="2" type="ORF">SAMN05421678_101225</name>
</gene>
<dbReference type="EMBL" id="JACBZA010000001">
    <property type="protein sequence ID" value="NYH87354.1"/>
    <property type="molecule type" value="Genomic_DNA"/>
</dbReference>
<proteinExistence type="predicted"/>
<dbReference type="Proteomes" id="UP000533017">
    <property type="component" value="Unassembled WGS sequence"/>
</dbReference>
<protein>
    <submittedName>
        <fullName evidence="2">Uncharacterized protein</fullName>
    </submittedName>
</protein>
<dbReference type="EMBL" id="FOOI01000001">
    <property type="protein sequence ID" value="SFF65034.1"/>
    <property type="molecule type" value="Genomic_DNA"/>
</dbReference>